<dbReference type="EMBL" id="BTGU01000005">
    <property type="protein sequence ID" value="GMN34756.1"/>
    <property type="molecule type" value="Genomic_DNA"/>
</dbReference>
<protein>
    <submittedName>
        <fullName evidence="2">Uncharacterized protein</fullName>
    </submittedName>
</protein>
<dbReference type="Proteomes" id="UP001187192">
    <property type="component" value="Unassembled WGS sequence"/>
</dbReference>
<evidence type="ECO:0000256" key="1">
    <source>
        <dbReference type="SAM" id="MobiDB-lite"/>
    </source>
</evidence>
<organism evidence="2 3">
    <name type="scientific">Ficus carica</name>
    <name type="common">Common fig</name>
    <dbReference type="NCBI Taxonomy" id="3494"/>
    <lineage>
        <taxon>Eukaryota</taxon>
        <taxon>Viridiplantae</taxon>
        <taxon>Streptophyta</taxon>
        <taxon>Embryophyta</taxon>
        <taxon>Tracheophyta</taxon>
        <taxon>Spermatophyta</taxon>
        <taxon>Magnoliopsida</taxon>
        <taxon>eudicotyledons</taxon>
        <taxon>Gunneridae</taxon>
        <taxon>Pentapetalae</taxon>
        <taxon>rosids</taxon>
        <taxon>fabids</taxon>
        <taxon>Rosales</taxon>
        <taxon>Moraceae</taxon>
        <taxon>Ficeae</taxon>
        <taxon>Ficus</taxon>
    </lineage>
</organism>
<evidence type="ECO:0000313" key="3">
    <source>
        <dbReference type="Proteomes" id="UP001187192"/>
    </source>
</evidence>
<gene>
    <name evidence="2" type="ORF">TIFTF001_004876</name>
</gene>
<feature type="compositionally biased region" description="Basic and acidic residues" evidence="1">
    <location>
        <begin position="94"/>
        <end position="104"/>
    </location>
</feature>
<accession>A0AA87ZZR4</accession>
<proteinExistence type="predicted"/>
<feature type="compositionally biased region" description="Polar residues" evidence="1">
    <location>
        <begin position="38"/>
        <end position="50"/>
    </location>
</feature>
<keyword evidence="3" id="KW-1185">Reference proteome</keyword>
<reference evidence="2" key="1">
    <citation type="submission" date="2023-07" db="EMBL/GenBank/DDBJ databases">
        <title>draft genome sequence of fig (Ficus carica).</title>
        <authorList>
            <person name="Takahashi T."/>
            <person name="Nishimura K."/>
        </authorList>
    </citation>
    <scope>NUCLEOTIDE SEQUENCE</scope>
</reference>
<evidence type="ECO:0000313" key="2">
    <source>
        <dbReference type="EMBL" id="GMN34756.1"/>
    </source>
</evidence>
<comment type="caution">
    <text evidence="2">The sequence shown here is derived from an EMBL/GenBank/DDBJ whole genome shotgun (WGS) entry which is preliminary data.</text>
</comment>
<sequence>MRPIPRHSTHMDRLKACTKDLAGLVTKFVTTVNATLSIDRQQTPPTNSRSVGDKYSGQAKEEDQLDEWLGGDPIAKQQGFQEQNYPTQSKNKPTQKEKTRTSVF</sequence>
<feature type="region of interest" description="Disordered" evidence="1">
    <location>
        <begin position="38"/>
        <end position="104"/>
    </location>
</feature>
<feature type="compositionally biased region" description="Polar residues" evidence="1">
    <location>
        <begin position="78"/>
        <end position="92"/>
    </location>
</feature>
<name>A0AA87ZZR4_FICCA</name>
<dbReference type="AlphaFoldDB" id="A0AA87ZZR4"/>